<dbReference type="SMART" id="SM01343">
    <property type="entry name" value="FATC"/>
    <property type="match status" value="1"/>
</dbReference>
<name>A0A4Y2LEE1_ARAVE</name>
<dbReference type="OrthoDB" id="6424826at2759"/>
<evidence type="ECO:0000313" key="4">
    <source>
        <dbReference type="EMBL" id="GBN12992.1"/>
    </source>
</evidence>
<evidence type="ECO:0000313" key="5">
    <source>
        <dbReference type="Proteomes" id="UP000499080"/>
    </source>
</evidence>
<keyword evidence="5" id="KW-1185">Reference proteome</keyword>
<keyword evidence="4" id="KW-0418">Kinase</keyword>
<comment type="caution">
    <text evidence="4">The sequence shown here is derived from an EMBL/GenBank/DDBJ whole genome shotgun (WGS) entry which is preliminary data.</text>
</comment>
<feature type="region of interest" description="Disordered" evidence="2">
    <location>
        <begin position="1405"/>
        <end position="1428"/>
    </location>
</feature>
<gene>
    <name evidence="4" type="primary">SMG1_2</name>
    <name evidence="4" type="ORF">AVEN_160848_1</name>
</gene>
<proteinExistence type="predicted"/>
<dbReference type="Proteomes" id="UP000499080">
    <property type="component" value="Unassembled WGS sequence"/>
</dbReference>
<keyword evidence="4" id="KW-0808">Transferase</keyword>
<dbReference type="PANTHER" id="PTHR37162">
    <property type="entry name" value="HAT FAMILY DIMERISATION DOMAINCONTAINING PROTEIN-RELATED"/>
    <property type="match status" value="1"/>
</dbReference>
<dbReference type="Pfam" id="PF02260">
    <property type="entry name" value="FATC"/>
    <property type="match status" value="1"/>
</dbReference>
<dbReference type="PROSITE" id="PS51190">
    <property type="entry name" value="FATC"/>
    <property type="match status" value="1"/>
</dbReference>
<accession>A0A4Y2LEE1</accession>
<evidence type="ECO:0000256" key="1">
    <source>
        <dbReference type="SAM" id="Coils"/>
    </source>
</evidence>
<feature type="coiled-coil region" evidence="1">
    <location>
        <begin position="712"/>
        <end position="800"/>
    </location>
</feature>
<feature type="domain" description="FATC" evidence="3">
    <location>
        <begin position="1457"/>
        <end position="1489"/>
    </location>
</feature>
<organism evidence="4 5">
    <name type="scientific">Araneus ventricosus</name>
    <name type="common">Orbweaver spider</name>
    <name type="synonym">Epeira ventricosa</name>
    <dbReference type="NCBI Taxonomy" id="182803"/>
    <lineage>
        <taxon>Eukaryota</taxon>
        <taxon>Metazoa</taxon>
        <taxon>Ecdysozoa</taxon>
        <taxon>Arthropoda</taxon>
        <taxon>Chelicerata</taxon>
        <taxon>Arachnida</taxon>
        <taxon>Araneae</taxon>
        <taxon>Araneomorphae</taxon>
        <taxon>Entelegynae</taxon>
        <taxon>Araneoidea</taxon>
        <taxon>Araneidae</taxon>
        <taxon>Araneus</taxon>
    </lineage>
</organism>
<evidence type="ECO:0000259" key="3">
    <source>
        <dbReference type="PROSITE" id="PS51190"/>
    </source>
</evidence>
<dbReference type="PANTHER" id="PTHR37162:SF11">
    <property type="match status" value="1"/>
</dbReference>
<keyword evidence="1" id="KW-0175">Coiled coil</keyword>
<dbReference type="GO" id="GO:0016301">
    <property type="term" value="F:kinase activity"/>
    <property type="evidence" value="ECO:0007669"/>
    <property type="project" value="UniProtKB-KW"/>
</dbReference>
<evidence type="ECO:0000256" key="2">
    <source>
        <dbReference type="SAM" id="MobiDB-lite"/>
    </source>
</evidence>
<dbReference type="EMBL" id="BGPR01005744">
    <property type="protein sequence ID" value="GBN12992.1"/>
    <property type="molecule type" value="Genomic_DNA"/>
</dbReference>
<reference evidence="4 5" key="1">
    <citation type="journal article" date="2019" name="Sci. Rep.">
        <title>Orb-weaving spider Araneus ventricosus genome elucidates the spidroin gene catalogue.</title>
        <authorList>
            <person name="Kono N."/>
            <person name="Nakamura H."/>
            <person name="Ohtoshi R."/>
            <person name="Moran D.A.P."/>
            <person name="Shinohara A."/>
            <person name="Yoshida Y."/>
            <person name="Fujiwara M."/>
            <person name="Mori M."/>
            <person name="Tomita M."/>
            <person name="Arakawa K."/>
        </authorList>
    </citation>
    <scope>NUCLEOTIDE SEQUENCE [LARGE SCALE GENOMIC DNA]</scope>
</reference>
<dbReference type="InterPro" id="IPR003152">
    <property type="entry name" value="FATC_dom"/>
</dbReference>
<sequence length="1489" mass="168838">MPGKCVFNNLWILDEKYIEWLTASSDRNKAKCKICCKEFDIGRMGESALKVHMNGLKHKDLLSNKKKSLGLKSLFSKQHQGVTESEEACAASASVASSTTSTPISNASSTITSYVTKNNVLDAEIIWALKCIRSHFSYNSSEGSNKLFSRMFPDSAIAKMFTCGATKCAYVCCFGLAPYFKMCLLKLLNEVEVFTLLFDESLNKATQSKQMDIHVRYWRDGDQEVKTRYLTSVFLGHSEADKILAAFYSAVQKLKLSKLLQVSMDGPFVNWKFYELLQNDLKNQHNFQILCIGSCGLHILNNSFKHGEKATNWKINSILSSLYWLFKDAPARKEDLMKLSSSEKFPLKFCCHRWLENVPCAERALEIWADICKYVSKVDSGALPKVTCKSYSIIAQAAKEKLITVKLNFFLSVAKMLQPFLVLYQSDKPLVPFLAGDLFTLAKNMLEHFKVLKHDKCKRIDSISSLCSFDFTDVTNFNCIDKVSISFIGDELLKKKRAKKEASDKDVLDLKRDCQRFILRMLQTLMEKCPISYSIVRNASCFDPNKMVFHPMRCLKSLKNILSYLVDKSRIPSKDGDEILLQFKEFLDKVVKCSFSDFKTFDHKEQRLDTFLYQYFSVDKEKYRKLWDIVKMILILSHGQATVERGFSLNKALEVENLKENSYISQRMIIEAITEAGDVLDIPITKEMRISVQCARQQYLDCLECQKREKIEEQSNNKRKLLVEEIDFLQAKRKCLEEDVKNARQSSDALADEGEKKKDISLFLKSNTLRKEVTEKSSQLKSIEENISKKREELNKCIIENRVADTVKKLRNEFESLMQRSEPQITGLNQGQMLLMGFNGLFTKVDSDLETLLTFLDNLVVPASWQKLDFYSDTISLAPSIHYLGARPILKDIYFVKKLSAMQQAFHVCHSFAASLQVNSRPGILEREMHLISDHQLVKPVKQFIADYVCHMVLGLPSQAIGFAVCMLLNHLGYDLSAEIELRDIGVENKAPTEEILVKACKCCISEHFSEAQLPALSTLLGAFDTAWRKEDLARRLEQYLVVARGGQQRAQLHLARYQWLNEDLLMQGNIGALQSPSVSSRATVMSEIRKTVNTLVTFDCVVNSAQERYLNLTSGIEQRLKWAAGANPSLSTVQEEFEAAIAAKTAMITSANQISRELVNVCNSILHFEALRTKTTEALSSDNTFIALITRCKETCELAESCQSQISVIEEHLISLQPLEKDGVTTEWLTSVIKKVSQSLSSCREKLEQQKTATNTCWEALHHQVAHVHDLISVHHKLMSEVRHILRNLAKHEEQELGIDYKADGHIHRYMAMYKEFSERISAIVSKLLAEAQDMDANSVATVEAEIPVLSVSALEIYNQLLDLAGPLGNRKHGLTEAESSKLNNKKNLLSPLYEPALALSPAVRPKTPRGGTPKKTAIARDPRTGKAVQERNTYATNVWKRIKMKLDGKDPDPSKKASISEQVDFVIKEATHLENLAVLYEGWTPWV</sequence>
<protein>
    <submittedName>
        <fullName evidence="4">Serine/threonine-protein kinase SMG1</fullName>
    </submittedName>
</protein>